<dbReference type="Pfam" id="PF10343">
    <property type="entry name" value="Q_salvage"/>
    <property type="match status" value="1"/>
</dbReference>
<name>A0A7J2TGS7_ARCFL</name>
<dbReference type="AlphaFoldDB" id="A0A7J2TGS7"/>
<comment type="caution">
    <text evidence="1">The sequence shown here is derived from an EMBL/GenBank/DDBJ whole genome shotgun (WGS) entry which is preliminary data.</text>
</comment>
<dbReference type="GO" id="GO:0003824">
    <property type="term" value="F:catalytic activity"/>
    <property type="evidence" value="ECO:0007669"/>
    <property type="project" value="InterPro"/>
</dbReference>
<protein>
    <submittedName>
        <fullName evidence="1">Uncharacterized protein</fullName>
    </submittedName>
</protein>
<sequence length="291" mass="34738">MINEKRVEELAGIIKEMNYKPIKFDNPELFPEPDEFIYPNYVFFMVSIDHRTGFDVNWKYRGSDLLFYLARKKQMEVRDFFTAENMIKIDANQIREIFNFQGLVIREPEERAFLLRDCAEKLLEKYEGDVMNLIRSARFYSDAICEKLKEFKAYSDPLRKKSYLFLKILKRQGFGIFGKIWFPVDNVLVKVAINSGIVEPEREILEKIIKKELLGEEEVFKLRKETEIALKMLSEESEIEADIIDDILWTYGRRRGETSLDCRVEKSALERFLKFIETRKLEPNFPHSWFF</sequence>
<dbReference type="InterPro" id="IPR019438">
    <property type="entry name" value="Q_salvage"/>
</dbReference>
<proteinExistence type="predicted"/>
<dbReference type="EMBL" id="DSLA01000020">
    <property type="protein sequence ID" value="HEH34767.1"/>
    <property type="molecule type" value="Genomic_DNA"/>
</dbReference>
<organism evidence="1">
    <name type="scientific">Archaeoglobus fulgidus</name>
    <dbReference type="NCBI Taxonomy" id="2234"/>
    <lineage>
        <taxon>Archaea</taxon>
        <taxon>Methanobacteriati</taxon>
        <taxon>Methanobacteriota</taxon>
        <taxon>Archaeoglobi</taxon>
        <taxon>Archaeoglobales</taxon>
        <taxon>Archaeoglobaceae</taxon>
        <taxon>Archaeoglobus</taxon>
    </lineage>
</organism>
<dbReference type="GO" id="GO:0006281">
    <property type="term" value="P:DNA repair"/>
    <property type="evidence" value="ECO:0007669"/>
    <property type="project" value="InterPro"/>
</dbReference>
<gene>
    <name evidence="1" type="ORF">ENP88_01140</name>
</gene>
<dbReference type="InterPro" id="IPR011257">
    <property type="entry name" value="DNA_glycosylase"/>
</dbReference>
<reference evidence="1" key="1">
    <citation type="journal article" date="2020" name="mSystems">
        <title>Genome- and Community-Level Interaction Insights into Carbon Utilization and Element Cycling Functions of Hydrothermarchaeota in Hydrothermal Sediment.</title>
        <authorList>
            <person name="Zhou Z."/>
            <person name="Liu Y."/>
            <person name="Xu W."/>
            <person name="Pan J."/>
            <person name="Luo Z.H."/>
            <person name="Li M."/>
        </authorList>
    </citation>
    <scope>NUCLEOTIDE SEQUENCE [LARGE SCALE GENOMIC DNA]</scope>
    <source>
        <strain evidence="1">SpSt-26</strain>
    </source>
</reference>
<dbReference type="SUPFAM" id="SSF48150">
    <property type="entry name" value="DNA-glycosylase"/>
    <property type="match status" value="1"/>
</dbReference>
<accession>A0A7J2TGS7</accession>
<evidence type="ECO:0000313" key="1">
    <source>
        <dbReference type="EMBL" id="HEH34767.1"/>
    </source>
</evidence>